<keyword evidence="12" id="KW-1185">Reference proteome</keyword>
<evidence type="ECO:0000259" key="10">
    <source>
        <dbReference type="Pfam" id="PF07715"/>
    </source>
</evidence>
<evidence type="ECO:0000256" key="5">
    <source>
        <dbReference type="ARBA" id="ARBA00022729"/>
    </source>
</evidence>
<dbReference type="GO" id="GO:0044718">
    <property type="term" value="P:siderophore transmembrane transport"/>
    <property type="evidence" value="ECO:0007669"/>
    <property type="project" value="TreeGrafter"/>
</dbReference>
<dbReference type="GO" id="GO:0015344">
    <property type="term" value="F:siderophore uptake transmembrane transporter activity"/>
    <property type="evidence" value="ECO:0007669"/>
    <property type="project" value="TreeGrafter"/>
</dbReference>
<dbReference type="FunFam" id="2.60.40.1120:FF:000003">
    <property type="entry name" value="Outer membrane protein Omp121"/>
    <property type="match status" value="1"/>
</dbReference>
<gene>
    <name evidence="11" type="ORF">SAMN05660236_0199</name>
</gene>
<keyword evidence="5" id="KW-0732">Signal</keyword>
<dbReference type="Proteomes" id="UP000190961">
    <property type="component" value="Unassembled WGS sequence"/>
</dbReference>
<keyword evidence="4 8" id="KW-0812">Transmembrane</keyword>
<comment type="subcellular location">
    <subcellularLocation>
        <location evidence="1 8">Cell outer membrane</location>
        <topology evidence="1 8">Multi-pass membrane protein</topology>
    </subcellularLocation>
</comment>
<evidence type="ECO:0000256" key="1">
    <source>
        <dbReference type="ARBA" id="ARBA00004571"/>
    </source>
</evidence>
<evidence type="ECO:0000256" key="8">
    <source>
        <dbReference type="PROSITE-ProRule" id="PRU01360"/>
    </source>
</evidence>
<name>A0A1T5IN73_9BACT</name>
<accession>A0A1T5IN73</accession>
<dbReference type="EMBL" id="FUZU01000001">
    <property type="protein sequence ID" value="SKC40585.1"/>
    <property type="molecule type" value="Genomic_DNA"/>
</dbReference>
<evidence type="ECO:0000313" key="11">
    <source>
        <dbReference type="EMBL" id="SKC40585.1"/>
    </source>
</evidence>
<evidence type="ECO:0000313" key="12">
    <source>
        <dbReference type="Proteomes" id="UP000190961"/>
    </source>
</evidence>
<evidence type="ECO:0000256" key="4">
    <source>
        <dbReference type="ARBA" id="ARBA00022692"/>
    </source>
</evidence>
<dbReference type="InterPro" id="IPR039426">
    <property type="entry name" value="TonB-dep_rcpt-like"/>
</dbReference>
<evidence type="ECO:0000256" key="3">
    <source>
        <dbReference type="ARBA" id="ARBA00022452"/>
    </source>
</evidence>
<dbReference type="SUPFAM" id="SSF56935">
    <property type="entry name" value="Porins"/>
    <property type="match status" value="1"/>
</dbReference>
<proteinExistence type="inferred from homology"/>
<dbReference type="Pfam" id="PF13715">
    <property type="entry name" value="CarbopepD_reg_2"/>
    <property type="match status" value="1"/>
</dbReference>
<comment type="similarity">
    <text evidence="8">Belongs to the TonB-dependent receptor family.</text>
</comment>
<dbReference type="SUPFAM" id="SSF49464">
    <property type="entry name" value="Carboxypeptidase regulatory domain-like"/>
    <property type="match status" value="1"/>
</dbReference>
<keyword evidence="2 8" id="KW-0813">Transport</keyword>
<reference evidence="11 12" key="1">
    <citation type="submission" date="2017-02" db="EMBL/GenBank/DDBJ databases">
        <authorList>
            <person name="Peterson S.W."/>
        </authorList>
    </citation>
    <scope>NUCLEOTIDE SEQUENCE [LARGE SCALE GENOMIC DNA]</scope>
    <source>
        <strain evidence="11 12">DSM 25262</strain>
    </source>
</reference>
<feature type="transmembrane region" description="Helical" evidence="9">
    <location>
        <begin position="44"/>
        <end position="66"/>
    </location>
</feature>
<dbReference type="InterPro" id="IPR037066">
    <property type="entry name" value="Plug_dom_sf"/>
</dbReference>
<dbReference type="PANTHER" id="PTHR30069">
    <property type="entry name" value="TONB-DEPENDENT OUTER MEMBRANE RECEPTOR"/>
    <property type="match status" value="1"/>
</dbReference>
<dbReference type="InterPro" id="IPR023997">
    <property type="entry name" value="TonB-dep_OMP_SusC/RagA_CS"/>
</dbReference>
<dbReference type="InterPro" id="IPR012910">
    <property type="entry name" value="Plug_dom"/>
</dbReference>
<keyword evidence="7 8" id="KW-0998">Cell outer membrane</keyword>
<dbReference type="PANTHER" id="PTHR30069:SF29">
    <property type="entry name" value="HEMOGLOBIN AND HEMOGLOBIN-HAPTOGLOBIN-BINDING PROTEIN 1-RELATED"/>
    <property type="match status" value="1"/>
</dbReference>
<sequence length="1161" mass="126417">MMLRASPAFQVSMIKSCTIVFALFKTKTFQFMNKPKPVQETLLFLMRVTLIHILLTTFSMAFAYAVDTMGQEVLNRKITLDVEGEDFQQALIKISEQAKVKFAYSPELVQDQKRVTLHVKDAKLTEVLATLLGPEVNYKVVGKRIVLRPVSQEGGNENGKDSAPRSTPIPVAVSGTVKDATGQPLPGVSILLKGTSIGTSTDTEGKFTINVNSESDVLVISFIGYATQEVSVQNRTTIDIVLQEDVTELNEVVVTALGIEKERKSLGYSVTEVKGEQLTQAREVNVANSLVGKIAGVNVSSVAGGPGASTSVVIRGASTLTGSNQPLYVINGVPMSNESAQLVGRWVNEADRGDGIGNINPDDIETISVLKGAAAAALYGSRAKAGVILITTKSGKGAGSIELNSNYVAESVMDMTDWQYVYGLGSNGTKPATQTAALDAGNSSWGAKLDGTPVINFDGVSRPYTAHKNNLEDFYRTGSTFTNTLSFSKGFDNGGIRLSASDLRNTSILPNAGLKRNSFNVSVNYSPVKRFTVDARANYVLDDVENRPLLSDGAGNANFQAMFLPTSMDINDLKPGTKADGTELVFSNNTYATNPWFAAEKFVNDTKRERFIGSMTMRYTFDNGFFIQGRAGRDSYTDRITNILPSGTAYLPIGRITETTTKFYELNADVLIGKQFKVNEDLTITPNIGANLRKQDAETSTLIGNDLAVPFTYSITNAKNKTINYTDFNQEIQSVYGTLELAYKNYLYLTVTGRNDWFSTLAVPGVNLSASALDIFYPSVSGSFVFSELMNFGQTFTFGKIRAGYAKVGQATDPYQTVLNYGIDGRTVNGYPIGTIINTAIPNSELKPSQASEVEIGTELGFLANRVRLDLTWYNKKSTDEIVKAPASITSGYTSVVLNIGELKNTGLEMLLTTVPVQKTDFKWITSLNGSVNKNEVVKLADGQESLAVGESRSGNGFTQHIVGKAAHQIMAFDYLRDADGEIVVNANGVPQRGELQSYGSAYHKWTAGWNNEFSYKQFSMSFLIDGKFGGKLFSATDYYGYQFGLHKATLVGREETFGENNASSQRYYGDLSNNVSSIFVNDASFIKFRQFTLGYTIPGQVFNNVVKSATISFVARNLFILMKKTDNIDPESNFSNYAPGLELGGVPPVRTYGFNLNVKF</sequence>
<keyword evidence="6 8" id="KW-0472">Membrane</keyword>
<evidence type="ECO:0000256" key="2">
    <source>
        <dbReference type="ARBA" id="ARBA00022448"/>
    </source>
</evidence>
<dbReference type="AlphaFoldDB" id="A0A1T5IN73"/>
<dbReference type="NCBIfam" id="TIGR04056">
    <property type="entry name" value="OMP_RagA_SusC"/>
    <property type="match status" value="1"/>
</dbReference>
<keyword evidence="3 8" id="KW-1134">Transmembrane beta strand</keyword>
<keyword evidence="9" id="KW-1133">Transmembrane helix</keyword>
<protein>
    <submittedName>
        <fullName evidence="11">TonB-linked outer membrane protein, SusC/RagA family</fullName>
    </submittedName>
</protein>
<dbReference type="InterPro" id="IPR023996">
    <property type="entry name" value="TonB-dep_OMP_SusC/RagA"/>
</dbReference>
<dbReference type="GO" id="GO:0009279">
    <property type="term" value="C:cell outer membrane"/>
    <property type="evidence" value="ECO:0007669"/>
    <property type="project" value="UniProtKB-SubCell"/>
</dbReference>
<dbReference type="Pfam" id="PF07715">
    <property type="entry name" value="Plug"/>
    <property type="match status" value="1"/>
</dbReference>
<evidence type="ECO:0000256" key="6">
    <source>
        <dbReference type="ARBA" id="ARBA00023136"/>
    </source>
</evidence>
<dbReference type="NCBIfam" id="TIGR04057">
    <property type="entry name" value="SusC_RagA_signa"/>
    <property type="match status" value="1"/>
</dbReference>
<organism evidence="11 12">
    <name type="scientific">Ohtaekwangia koreensis</name>
    <dbReference type="NCBI Taxonomy" id="688867"/>
    <lineage>
        <taxon>Bacteria</taxon>
        <taxon>Pseudomonadati</taxon>
        <taxon>Bacteroidota</taxon>
        <taxon>Cytophagia</taxon>
        <taxon>Cytophagales</taxon>
        <taxon>Fulvivirgaceae</taxon>
        <taxon>Ohtaekwangia</taxon>
    </lineage>
</organism>
<evidence type="ECO:0000256" key="9">
    <source>
        <dbReference type="SAM" id="Phobius"/>
    </source>
</evidence>
<dbReference type="InterPro" id="IPR036942">
    <property type="entry name" value="Beta-barrel_TonB_sf"/>
</dbReference>
<evidence type="ECO:0000256" key="7">
    <source>
        <dbReference type="ARBA" id="ARBA00023237"/>
    </source>
</evidence>
<dbReference type="Gene3D" id="2.60.40.1120">
    <property type="entry name" value="Carboxypeptidase-like, regulatory domain"/>
    <property type="match status" value="1"/>
</dbReference>
<dbReference type="Gene3D" id="2.170.130.10">
    <property type="entry name" value="TonB-dependent receptor, plug domain"/>
    <property type="match status" value="1"/>
</dbReference>
<feature type="transmembrane region" description="Helical" evidence="9">
    <location>
        <begin position="6"/>
        <end position="24"/>
    </location>
</feature>
<dbReference type="PROSITE" id="PS52016">
    <property type="entry name" value="TONB_DEPENDENT_REC_3"/>
    <property type="match status" value="1"/>
</dbReference>
<dbReference type="Gene3D" id="2.40.170.20">
    <property type="entry name" value="TonB-dependent receptor, beta-barrel domain"/>
    <property type="match status" value="1"/>
</dbReference>
<dbReference type="InterPro" id="IPR008969">
    <property type="entry name" value="CarboxyPept-like_regulatory"/>
</dbReference>
<feature type="domain" description="TonB-dependent receptor plug" evidence="10">
    <location>
        <begin position="264"/>
        <end position="387"/>
    </location>
</feature>
<dbReference type="STRING" id="688867.SAMN05660236_0199"/>